<evidence type="ECO:0000256" key="4">
    <source>
        <dbReference type="ARBA" id="ARBA00022481"/>
    </source>
</evidence>
<dbReference type="Proteomes" id="UP001154420">
    <property type="component" value="Unassembled WGS sequence"/>
</dbReference>
<evidence type="ECO:0000256" key="9">
    <source>
        <dbReference type="SAM" id="Coils"/>
    </source>
</evidence>
<dbReference type="InterPro" id="IPR005139">
    <property type="entry name" value="PCRF"/>
</dbReference>
<evidence type="ECO:0000313" key="11">
    <source>
        <dbReference type="EMBL" id="NBJ93131.1"/>
    </source>
</evidence>
<dbReference type="HAMAP" id="MF_00093">
    <property type="entry name" value="Rel_fac_1"/>
    <property type="match status" value="1"/>
</dbReference>
<keyword evidence="9" id="KW-0175">Coiled coil</keyword>
<dbReference type="FunFam" id="3.30.160.20:FF:000004">
    <property type="entry name" value="Peptide chain release factor 1"/>
    <property type="match status" value="1"/>
</dbReference>
<gene>
    <name evidence="8 11" type="primary">prfA</name>
    <name evidence="11" type="ORF">D5281_11105</name>
</gene>
<feature type="domain" description="Prokaryotic-type class I peptide chain release factors" evidence="10">
    <location>
        <begin position="227"/>
        <end position="243"/>
    </location>
</feature>
<comment type="similarity">
    <text evidence="3 8">Belongs to the prokaryotic/mitochondrial release factor family.</text>
</comment>
<dbReference type="NCBIfam" id="NF001859">
    <property type="entry name" value="PRK00591.1"/>
    <property type="match status" value="1"/>
</dbReference>
<evidence type="ECO:0000256" key="8">
    <source>
        <dbReference type="HAMAP-Rule" id="MF_00093"/>
    </source>
</evidence>
<dbReference type="GO" id="GO:0005829">
    <property type="term" value="C:cytosol"/>
    <property type="evidence" value="ECO:0007669"/>
    <property type="project" value="UniProtKB-ARBA"/>
</dbReference>
<evidence type="ECO:0000256" key="2">
    <source>
        <dbReference type="ARBA" id="ARBA00004496"/>
    </source>
</evidence>
<dbReference type="InterPro" id="IPR004373">
    <property type="entry name" value="RF-1"/>
</dbReference>
<dbReference type="Gene3D" id="3.30.160.20">
    <property type="match status" value="1"/>
</dbReference>
<reference evidence="11" key="1">
    <citation type="submission" date="2018-09" db="EMBL/GenBank/DDBJ databases">
        <title>Murine metabolic-syndrome-specific gut microbial biobank.</title>
        <authorList>
            <person name="Liu C."/>
        </authorList>
    </citation>
    <scope>NUCLEOTIDE SEQUENCE</scope>
    <source>
        <strain evidence="11">D42-62</strain>
    </source>
</reference>
<dbReference type="GO" id="GO:0016149">
    <property type="term" value="F:translation release factor activity, codon specific"/>
    <property type="evidence" value="ECO:0007669"/>
    <property type="project" value="UniProtKB-UniRule"/>
</dbReference>
<keyword evidence="12" id="KW-1185">Reference proteome</keyword>
<dbReference type="Gene3D" id="6.10.140.1950">
    <property type="match status" value="1"/>
</dbReference>
<dbReference type="AlphaFoldDB" id="A0A9X5GSJ6"/>
<proteinExistence type="inferred from homology"/>
<comment type="function">
    <text evidence="1 8">Peptide chain release factor 1 directs the termination of translation in response to the peptide chain termination codons UAG and UAA.</text>
</comment>
<accession>A0A9X5GSJ6</accession>
<feature type="modified residue" description="N5-methylglutamine" evidence="8">
    <location>
        <position position="234"/>
    </location>
</feature>
<dbReference type="Pfam" id="PF00472">
    <property type="entry name" value="RF-1"/>
    <property type="match status" value="1"/>
</dbReference>
<comment type="PTM">
    <text evidence="8">Methylated by PrmC. Methylation increases the termination efficiency of RF1.</text>
</comment>
<dbReference type="Pfam" id="PF03462">
    <property type="entry name" value="PCRF"/>
    <property type="match status" value="1"/>
</dbReference>
<dbReference type="FunFam" id="3.30.70.1660:FF:000004">
    <property type="entry name" value="Peptide chain release factor 1"/>
    <property type="match status" value="1"/>
</dbReference>
<name>A0A9X5GSJ6_9FIRM</name>
<dbReference type="PANTHER" id="PTHR43804:SF7">
    <property type="entry name" value="LD18447P"/>
    <property type="match status" value="1"/>
</dbReference>
<protein>
    <recommendedName>
        <fullName evidence="7 8">Peptide chain release factor 1</fullName>
        <shortName evidence="8">RF-1</shortName>
    </recommendedName>
</protein>
<dbReference type="Gene3D" id="3.30.70.1660">
    <property type="match status" value="1"/>
</dbReference>
<comment type="caution">
    <text evidence="11">The sequence shown here is derived from an EMBL/GenBank/DDBJ whole genome shotgun (WGS) entry which is preliminary data.</text>
</comment>
<sequence length="358" mass="40631">MFDRLEDLLIRFEEIMSELNEPTVANNQERFRKLMKEQSDLMPIVEAYKEYKKSGQDMEDSLSMLEEESDEDMREMLKEELASSKKRIEELEQELKILLLPKDPNDDKNVIVEIRAGAGGDEAALFAAEIYRLYVHYAEGQRWKVETLNVDEIGIGGMKEVSFMISGQGAYSKLKYESGVHRVQRVPETESGGRIHTSTISVAVMPEVDEDIDIVIEDKDIRIDVMRASGNGGQCVNTTDSAVRLTHYPTGIVVYSQTEKSQLQNKAKAFALLKAKLYDIEQQQRHDAEAELRRSQIGTGDRSEKIRTYNFPQGRVTDHRIGLTLYKLDKVMNGDIQEILDACIAADQAAKLVKMGEN</sequence>
<comment type="subcellular location">
    <subcellularLocation>
        <location evidence="2 8">Cytoplasm</location>
    </subcellularLocation>
</comment>
<dbReference type="RefSeq" id="WP_160560215.1">
    <property type="nucleotide sequence ID" value="NZ_QZDT01000016.1"/>
</dbReference>
<dbReference type="SMART" id="SM00937">
    <property type="entry name" value="PCRF"/>
    <property type="match status" value="1"/>
</dbReference>
<dbReference type="InterPro" id="IPR045853">
    <property type="entry name" value="Pep_chain_release_fac_I_sf"/>
</dbReference>
<evidence type="ECO:0000256" key="5">
    <source>
        <dbReference type="ARBA" id="ARBA00022490"/>
    </source>
</evidence>
<dbReference type="PROSITE" id="PS00745">
    <property type="entry name" value="RF_PROK_I"/>
    <property type="match status" value="1"/>
</dbReference>
<dbReference type="EMBL" id="QZDT01000016">
    <property type="protein sequence ID" value="NBJ93131.1"/>
    <property type="molecule type" value="Genomic_DNA"/>
</dbReference>
<feature type="coiled-coil region" evidence="9">
    <location>
        <begin position="48"/>
        <end position="94"/>
    </location>
</feature>
<organism evidence="11 12">
    <name type="scientific">Parablautia muri</name>
    <dbReference type="NCBI Taxonomy" id="2320879"/>
    <lineage>
        <taxon>Bacteria</taxon>
        <taxon>Bacillati</taxon>
        <taxon>Bacillota</taxon>
        <taxon>Clostridia</taxon>
        <taxon>Lachnospirales</taxon>
        <taxon>Lachnospiraceae</taxon>
        <taxon>Parablautia</taxon>
    </lineage>
</organism>
<dbReference type="InterPro" id="IPR000352">
    <property type="entry name" value="Pep_chain_release_fac_I"/>
</dbReference>
<evidence type="ECO:0000256" key="1">
    <source>
        <dbReference type="ARBA" id="ARBA00002986"/>
    </source>
</evidence>
<dbReference type="SUPFAM" id="SSF75620">
    <property type="entry name" value="Release factor"/>
    <property type="match status" value="1"/>
</dbReference>
<evidence type="ECO:0000256" key="6">
    <source>
        <dbReference type="ARBA" id="ARBA00022917"/>
    </source>
</evidence>
<evidence type="ECO:0000256" key="3">
    <source>
        <dbReference type="ARBA" id="ARBA00010835"/>
    </source>
</evidence>
<dbReference type="PANTHER" id="PTHR43804">
    <property type="entry name" value="LD18447P"/>
    <property type="match status" value="1"/>
</dbReference>
<evidence type="ECO:0000313" key="12">
    <source>
        <dbReference type="Proteomes" id="UP001154420"/>
    </source>
</evidence>
<keyword evidence="4 8" id="KW-0488">Methylation</keyword>
<evidence type="ECO:0000259" key="10">
    <source>
        <dbReference type="PROSITE" id="PS00745"/>
    </source>
</evidence>
<dbReference type="FunFam" id="3.30.70.1660:FF:000002">
    <property type="entry name" value="Peptide chain release factor 1"/>
    <property type="match status" value="1"/>
</dbReference>
<keyword evidence="6 8" id="KW-0648">Protein biosynthesis</keyword>
<evidence type="ECO:0000256" key="7">
    <source>
        <dbReference type="ARBA" id="ARBA00050039"/>
    </source>
</evidence>
<keyword evidence="5 8" id="KW-0963">Cytoplasm</keyword>
<dbReference type="OrthoDB" id="9806673at2"/>
<dbReference type="InterPro" id="IPR050057">
    <property type="entry name" value="Prokaryotic/Mito_RF"/>
</dbReference>
<dbReference type="NCBIfam" id="TIGR00019">
    <property type="entry name" value="prfA"/>
    <property type="match status" value="1"/>
</dbReference>